<gene>
    <name evidence="6" type="ORF">HNR50_000028</name>
</gene>
<evidence type="ECO:0000259" key="5">
    <source>
        <dbReference type="Pfam" id="PF04471"/>
    </source>
</evidence>
<organism evidence="6 7">
    <name type="scientific">Spirochaeta isovalerica</name>
    <dbReference type="NCBI Taxonomy" id="150"/>
    <lineage>
        <taxon>Bacteria</taxon>
        <taxon>Pseudomonadati</taxon>
        <taxon>Spirochaetota</taxon>
        <taxon>Spirochaetia</taxon>
        <taxon>Spirochaetales</taxon>
        <taxon>Spirochaetaceae</taxon>
        <taxon>Spirochaeta</taxon>
    </lineage>
</organism>
<dbReference type="InterPro" id="IPR051012">
    <property type="entry name" value="CellSynth/LPSAsmb/PSIAsmb"/>
</dbReference>
<keyword evidence="1" id="KW-0677">Repeat</keyword>
<evidence type="ECO:0000256" key="4">
    <source>
        <dbReference type="SAM" id="Phobius"/>
    </source>
</evidence>
<reference evidence="6 7" key="1">
    <citation type="submission" date="2020-08" db="EMBL/GenBank/DDBJ databases">
        <title>Genomic Encyclopedia of Type Strains, Phase IV (KMG-IV): sequencing the most valuable type-strain genomes for metagenomic binning, comparative biology and taxonomic classification.</title>
        <authorList>
            <person name="Goeker M."/>
        </authorList>
    </citation>
    <scope>NUCLEOTIDE SEQUENCE [LARGE SCALE GENOMIC DNA]</scope>
    <source>
        <strain evidence="6 7">DSM 2461</strain>
    </source>
</reference>
<name>A0A841R3E2_9SPIO</name>
<sequence length="456" mass="52786">MSITIILIIIFGAILAVFITFMIKAFFAPKKLTALENMLKQGKYPQVTRMAKQLLAKDNRNVELHYILALSYISQNKSELALMELKKINDLGNFGGICSEVSFRKTIAELFEKFGNSEEALTEYLLLTKLEPYEGDHYYRAGYHFEMRNKGGQAHKYYKKALELNPHDSNAHFRLGYILFRSKRLNDAKVSLETAIRYDSSNYQASYYLGKIFQEMKDYQGALKSFERAQKDPEFRTKSIVSSGHCYLAMKNYSQAASEFERAISMAKDETSNDILYARYFLSMCYEKKRDVDGAIEQWEKIYKTKPDFKDVAEKLTQYQDLRTDDYLKDYLTASAAEFNDICLSIAKIMNLSVQDISKINGGIKIIAVEQAKKQDWRNLKKMPQLLYFSRIPENIDMEKVRGFHEDMKQLGITRGQFISSSSFSRSSIEFAESRPIILVNKESLQKYLRLAMKNS</sequence>
<dbReference type="EMBL" id="JACHGJ010000001">
    <property type="protein sequence ID" value="MBB6478395.1"/>
    <property type="molecule type" value="Genomic_DNA"/>
</dbReference>
<evidence type="ECO:0000313" key="6">
    <source>
        <dbReference type="EMBL" id="MBB6478395.1"/>
    </source>
</evidence>
<dbReference type="Pfam" id="PF04471">
    <property type="entry name" value="Mrr_cat"/>
    <property type="match status" value="1"/>
</dbReference>
<evidence type="ECO:0000256" key="2">
    <source>
        <dbReference type="ARBA" id="ARBA00022803"/>
    </source>
</evidence>
<dbReference type="InterPro" id="IPR007560">
    <property type="entry name" value="Restrct_endonuc_IV_Mrr"/>
</dbReference>
<dbReference type="PROSITE" id="PS50005">
    <property type="entry name" value="TPR"/>
    <property type="match status" value="2"/>
</dbReference>
<feature type="domain" description="Restriction endonuclease type IV Mrr" evidence="5">
    <location>
        <begin position="334"/>
        <end position="448"/>
    </location>
</feature>
<dbReference type="PANTHER" id="PTHR45586">
    <property type="entry name" value="TPR REPEAT-CONTAINING PROTEIN PA4667"/>
    <property type="match status" value="1"/>
</dbReference>
<dbReference type="Gene3D" id="1.25.40.10">
    <property type="entry name" value="Tetratricopeptide repeat domain"/>
    <property type="match status" value="3"/>
</dbReference>
<dbReference type="AlphaFoldDB" id="A0A841R3E2"/>
<keyword evidence="2 3" id="KW-0802">TPR repeat</keyword>
<comment type="caution">
    <text evidence="6">The sequence shown here is derived from an EMBL/GenBank/DDBJ whole genome shotgun (WGS) entry which is preliminary data.</text>
</comment>
<dbReference type="SUPFAM" id="SSF81901">
    <property type="entry name" value="HCP-like"/>
    <property type="match status" value="1"/>
</dbReference>
<dbReference type="GO" id="GO:0009307">
    <property type="term" value="P:DNA restriction-modification system"/>
    <property type="evidence" value="ECO:0007669"/>
    <property type="project" value="InterPro"/>
</dbReference>
<dbReference type="Pfam" id="PF13174">
    <property type="entry name" value="TPR_6"/>
    <property type="match status" value="1"/>
</dbReference>
<keyword evidence="7" id="KW-1185">Reference proteome</keyword>
<dbReference type="SUPFAM" id="SSF48452">
    <property type="entry name" value="TPR-like"/>
    <property type="match status" value="1"/>
</dbReference>
<dbReference type="Proteomes" id="UP000587760">
    <property type="component" value="Unassembled WGS sequence"/>
</dbReference>
<keyword evidence="4" id="KW-0472">Membrane</keyword>
<feature type="repeat" description="TPR" evidence="3">
    <location>
        <begin position="135"/>
        <end position="168"/>
    </location>
</feature>
<dbReference type="GO" id="GO:0003677">
    <property type="term" value="F:DNA binding"/>
    <property type="evidence" value="ECO:0007669"/>
    <property type="project" value="InterPro"/>
</dbReference>
<dbReference type="InterPro" id="IPR019734">
    <property type="entry name" value="TPR_rpt"/>
</dbReference>
<dbReference type="GO" id="GO:0004519">
    <property type="term" value="F:endonuclease activity"/>
    <property type="evidence" value="ECO:0007669"/>
    <property type="project" value="InterPro"/>
</dbReference>
<keyword evidence="4" id="KW-0812">Transmembrane</keyword>
<dbReference type="Pfam" id="PF13432">
    <property type="entry name" value="TPR_16"/>
    <property type="match status" value="1"/>
</dbReference>
<dbReference type="PANTHER" id="PTHR45586:SF1">
    <property type="entry name" value="LIPOPOLYSACCHARIDE ASSEMBLY PROTEIN B"/>
    <property type="match status" value="1"/>
</dbReference>
<dbReference type="RefSeq" id="WP_184742194.1">
    <property type="nucleotide sequence ID" value="NZ_JACHGJ010000001.1"/>
</dbReference>
<evidence type="ECO:0000256" key="3">
    <source>
        <dbReference type="PROSITE-ProRule" id="PRU00339"/>
    </source>
</evidence>
<evidence type="ECO:0000256" key="1">
    <source>
        <dbReference type="ARBA" id="ARBA00022737"/>
    </source>
</evidence>
<dbReference type="InterPro" id="IPR011990">
    <property type="entry name" value="TPR-like_helical_dom_sf"/>
</dbReference>
<proteinExistence type="predicted"/>
<feature type="repeat" description="TPR" evidence="3">
    <location>
        <begin position="237"/>
        <end position="270"/>
    </location>
</feature>
<keyword evidence="4" id="KW-1133">Transmembrane helix</keyword>
<dbReference type="SMART" id="SM00028">
    <property type="entry name" value="TPR"/>
    <property type="match status" value="6"/>
</dbReference>
<protein>
    <submittedName>
        <fullName evidence="6">Tetratricopeptide (TPR) repeat protein</fullName>
    </submittedName>
</protein>
<dbReference type="Pfam" id="PF14559">
    <property type="entry name" value="TPR_19"/>
    <property type="match status" value="1"/>
</dbReference>
<accession>A0A841R3E2</accession>
<evidence type="ECO:0000313" key="7">
    <source>
        <dbReference type="Proteomes" id="UP000587760"/>
    </source>
</evidence>
<feature type="transmembrane region" description="Helical" evidence="4">
    <location>
        <begin position="6"/>
        <end position="27"/>
    </location>
</feature>